<evidence type="ECO:0000256" key="2">
    <source>
        <dbReference type="SAM" id="SignalP"/>
    </source>
</evidence>
<feature type="compositionally biased region" description="Basic and acidic residues" evidence="1">
    <location>
        <begin position="49"/>
        <end position="63"/>
    </location>
</feature>
<protein>
    <recommendedName>
        <fullName evidence="5">Translation initiation factor IF-2</fullName>
    </recommendedName>
</protein>
<feature type="signal peptide" evidence="2">
    <location>
        <begin position="1"/>
        <end position="25"/>
    </location>
</feature>
<dbReference type="EMBL" id="BSFK01000005">
    <property type="protein sequence ID" value="GLK75377.1"/>
    <property type="molecule type" value="Genomic_DNA"/>
</dbReference>
<keyword evidence="2" id="KW-0732">Signal</keyword>
<evidence type="ECO:0000313" key="3">
    <source>
        <dbReference type="EMBL" id="GLK75377.1"/>
    </source>
</evidence>
<accession>A0A9W6JDQ8</accession>
<evidence type="ECO:0008006" key="5">
    <source>
        <dbReference type="Google" id="ProtNLM"/>
    </source>
</evidence>
<reference evidence="3" key="2">
    <citation type="submission" date="2023-01" db="EMBL/GenBank/DDBJ databases">
        <authorList>
            <person name="Sun Q."/>
            <person name="Evtushenko L."/>
        </authorList>
    </citation>
    <scope>NUCLEOTIDE SEQUENCE</scope>
    <source>
        <strain evidence="3">VKM B-2555</strain>
    </source>
</reference>
<organism evidence="3 4">
    <name type="scientific">Methylopila jiangsuensis</name>
    <dbReference type="NCBI Taxonomy" id="586230"/>
    <lineage>
        <taxon>Bacteria</taxon>
        <taxon>Pseudomonadati</taxon>
        <taxon>Pseudomonadota</taxon>
        <taxon>Alphaproteobacteria</taxon>
        <taxon>Hyphomicrobiales</taxon>
        <taxon>Methylopilaceae</taxon>
        <taxon>Methylopila</taxon>
    </lineage>
</organism>
<dbReference type="AlphaFoldDB" id="A0A9W6JDQ8"/>
<keyword evidence="4" id="KW-1185">Reference proteome</keyword>
<comment type="caution">
    <text evidence="3">The sequence shown here is derived from an EMBL/GenBank/DDBJ whole genome shotgun (WGS) entry which is preliminary data.</text>
</comment>
<evidence type="ECO:0000313" key="4">
    <source>
        <dbReference type="Proteomes" id="UP001143364"/>
    </source>
</evidence>
<feature type="compositionally biased region" description="Basic and acidic residues" evidence="1">
    <location>
        <begin position="93"/>
        <end position="108"/>
    </location>
</feature>
<dbReference type="Proteomes" id="UP001143364">
    <property type="component" value="Unassembled WGS sequence"/>
</dbReference>
<gene>
    <name evidence="3" type="ORF">GCM10008171_06310</name>
</gene>
<feature type="chain" id="PRO_5040887368" description="Translation initiation factor IF-2" evidence="2">
    <location>
        <begin position="26"/>
        <end position="133"/>
    </location>
</feature>
<reference evidence="3" key="1">
    <citation type="journal article" date="2014" name="Int. J. Syst. Evol. Microbiol.">
        <title>Complete genome sequence of Corynebacterium casei LMG S-19264T (=DSM 44701T), isolated from a smear-ripened cheese.</title>
        <authorList>
            <consortium name="US DOE Joint Genome Institute (JGI-PGF)"/>
            <person name="Walter F."/>
            <person name="Albersmeier A."/>
            <person name="Kalinowski J."/>
            <person name="Ruckert C."/>
        </authorList>
    </citation>
    <scope>NUCLEOTIDE SEQUENCE</scope>
    <source>
        <strain evidence="3">VKM B-2555</strain>
    </source>
</reference>
<name>A0A9W6JDQ8_9HYPH</name>
<sequence>MLFKFLFTALCAAGLTLAAAQGAAAGERPPSIIPEPYEAAPNAVTRPAGKPDREWRRTRRTPEVRMTAPAARRAPPPPRYDTRGRRLNVPGRPDTDDIFGRVNRDLRRPAPSVSTPAVRSDAGSRINQLGPRR</sequence>
<feature type="region of interest" description="Disordered" evidence="1">
    <location>
        <begin position="22"/>
        <end position="133"/>
    </location>
</feature>
<proteinExistence type="predicted"/>
<evidence type="ECO:0000256" key="1">
    <source>
        <dbReference type="SAM" id="MobiDB-lite"/>
    </source>
</evidence>